<dbReference type="PANTHER" id="PTHR47543">
    <property type="entry name" value="OS08G0169600 PROTEIN"/>
    <property type="match status" value="1"/>
</dbReference>
<dbReference type="Proteomes" id="UP000467841">
    <property type="component" value="Unassembled WGS sequence"/>
</dbReference>
<dbReference type="OrthoDB" id="5596877at2759"/>
<proteinExistence type="predicted"/>
<keyword evidence="3" id="KW-1185">Reference proteome</keyword>
<dbReference type="AlphaFoldDB" id="A0A6D2L5A8"/>
<evidence type="ECO:0000313" key="2">
    <source>
        <dbReference type="EMBL" id="CAA7060812.1"/>
    </source>
</evidence>
<dbReference type="Gene3D" id="6.10.250.3180">
    <property type="match status" value="1"/>
</dbReference>
<dbReference type="GO" id="GO:0070449">
    <property type="term" value="C:elongin complex"/>
    <property type="evidence" value="ECO:0007669"/>
    <property type="project" value="InterPro"/>
</dbReference>
<feature type="domain" description="F-box" evidence="1">
    <location>
        <begin position="21"/>
        <end position="65"/>
    </location>
</feature>
<reference evidence="2" key="1">
    <citation type="submission" date="2020-01" db="EMBL/GenBank/DDBJ databases">
        <authorList>
            <person name="Mishra B."/>
        </authorList>
    </citation>
    <scope>NUCLEOTIDE SEQUENCE [LARGE SCALE GENOMIC DNA]</scope>
</reference>
<protein>
    <recommendedName>
        <fullName evidence="1">F-box domain-containing protein</fullName>
    </recommendedName>
</protein>
<dbReference type="PANTHER" id="PTHR47543:SF2">
    <property type="entry name" value="RNA POLYMERASE II TRANSCRIPTION FACTOR SIII SUBUNIT A"/>
    <property type="match status" value="1"/>
</dbReference>
<name>A0A6D2L5A8_9BRAS</name>
<dbReference type="SUPFAM" id="SSF81383">
    <property type="entry name" value="F-box domain"/>
    <property type="match status" value="1"/>
</dbReference>
<gene>
    <name evidence="2" type="ORF">MERR_LOCUS48048</name>
</gene>
<dbReference type="PROSITE" id="PS50181">
    <property type="entry name" value="FBOX"/>
    <property type="match status" value="1"/>
</dbReference>
<dbReference type="InterPro" id="IPR001810">
    <property type="entry name" value="F-box_dom"/>
</dbReference>
<dbReference type="GO" id="GO:0006368">
    <property type="term" value="P:transcription elongation by RNA polymerase II"/>
    <property type="evidence" value="ECO:0007669"/>
    <property type="project" value="InterPro"/>
</dbReference>
<sequence>MAPPSLVDICLESLIAHVEHLSDLNNIPPDLLKKIIPCLGAQELARLEEATADLSEYSNDRWIQLYESTFGEEDFNHARQELINYGEQFSWGSLFRARSSLLKTKVTAHEDLVESLSASYEEGESSRRKRSAKMVSNMYSRSERVEEIPRVLNKLSPCYNKKQIPKTIHWGRPWPSPSKVRSVEVAVHRITETAVSRSLPDDETEK</sequence>
<comment type="caution">
    <text evidence="2">The sequence shown here is derived from an EMBL/GenBank/DDBJ whole genome shotgun (WGS) entry which is preliminary data.</text>
</comment>
<accession>A0A6D2L5A8</accession>
<evidence type="ECO:0000313" key="3">
    <source>
        <dbReference type="Proteomes" id="UP000467841"/>
    </source>
</evidence>
<dbReference type="InterPro" id="IPR036047">
    <property type="entry name" value="F-box-like_dom_sf"/>
</dbReference>
<dbReference type="InterPro" id="IPR010684">
    <property type="entry name" value="RNA_pol_II_trans_fac_SIII_A"/>
</dbReference>
<dbReference type="EMBL" id="CACVBM020001840">
    <property type="protein sequence ID" value="CAA7060812.1"/>
    <property type="molecule type" value="Genomic_DNA"/>
</dbReference>
<dbReference type="Pfam" id="PF06881">
    <property type="entry name" value="Elongin_A"/>
    <property type="match status" value="1"/>
</dbReference>
<organism evidence="2 3">
    <name type="scientific">Microthlaspi erraticum</name>
    <dbReference type="NCBI Taxonomy" id="1685480"/>
    <lineage>
        <taxon>Eukaryota</taxon>
        <taxon>Viridiplantae</taxon>
        <taxon>Streptophyta</taxon>
        <taxon>Embryophyta</taxon>
        <taxon>Tracheophyta</taxon>
        <taxon>Spermatophyta</taxon>
        <taxon>Magnoliopsida</taxon>
        <taxon>eudicotyledons</taxon>
        <taxon>Gunneridae</taxon>
        <taxon>Pentapetalae</taxon>
        <taxon>rosids</taxon>
        <taxon>malvids</taxon>
        <taxon>Brassicales</taxon>
        <taxon>Brassicaceae</taxon>
        <taxon>Coluteocarpeae</taxon>
        <taxon>Microthlaspi</taxon>
    </lineage>
</organism>
<evidence type="ECO:0000259" key="1">
    <source>
        <dbReference type="PROSITE" id="PS50181"/>
    </source>
</evidence>